<evidence type="ECO:0000313" key="1">
    <source>
        <dbReference type="EMBL" id="JAH76476.1"/>
    </source>
</evidence>
<protein>
    <submittedName>
        <fullName evidence="1">Uncharacterized protein</fullName>
    </submittedName>
</protein>
<organism evidence="1">
    <name type="scientific">Anguilla anguilla</name>
    <name type="common">European freshwater eel</name>
    <name type="synonym">Muraena anguilla</name>
    <dbReference type="NCBI Taxonomy" id="7936"/>
    <lineage>
        <taxon>Eukaryota</taxon>
        <taxon>Metazoa</taxon>
        <taxon>Chordata</taxon>
        <taxon>Craniata</taxon>
        <taxon>Vertebrata</taxon>
        <taxon>Euteleostomi</taxon>
        <taxon>Actinopterygii</taxon>
        <taxon>Neopterygii</taxon>
        <taxon>Teleostei</taxon>
        <taxon>Anguilliformes</taxon>
        <taxon>Anguillidae</taxon>
        <taxon>Anguilla</taxon>
    </lineage>
</organism>
<dbReference type="AlphaFoldDB" id="A0A0E9VEP7"/>
<proteinExistence type="predicted"/>
<dbReference type="EMBL" id="GBXM01032101">
    <property type="protein sequence ID" value="JAH76476.1"/>
    <property type="molecule type" value="Transcribed_RNA"/>
</dbReference>
<reference evidence="1" key="1">
    <citation type="submission" date="2014-11" db="EMBL/GenBank/DDBJ databases">
        <authorList>
            <person name="Amaro Gonzalez C."/>
        </authorList>
    </citation>
    <scope>NUCLEOTIDE SEQUENCE</scope>
</reference>
<accession>A0A0E9VEP7</accession>
<name>A0A0E9VEP7_ANGAN</name>
<reference evidence="1" key="2">
    <citation type="journal article" date="2015" name="Fish Shellfish Immunol.">
        <title>Early steps in the European eel (Anguilla anguilla)-Vibrio vulnificus interaction in the gills: Role of the RtxA13 toxin.</title>
        <authorList>
            <person name="Callol A."/>
            <person name="Pajuelo D."/>
            <person name="Ebbesson L."/>
            <person name="Teles M."/>
            <person name="MacKenzie S."/>
            <person name="Amaro C."/>
        </authorList>
    </citation>
    <scope>NUCLEOTIDE SEQUENCE</scope>
</reference>
<sequence>MIRNNSSISGLIHSFIHYLYFIKVPWAACSLACMSY</sequence>